<keyword evidence="7" id="KW-0804">Transcription</keyword>
<keyword evidence="4" id="KW-0663">Pyridoxal phosphate</keyword>
<dbReference type="PANTHER" id="PTHR46577:SF2">
    <property type="entry name" value="TRANSCRIPTIONAL REGULATORY PROTEIN"/>
    <property type="match status" value="1"/>
</dbReference>
<dbReference type="Gene3D" id="3.40.640.10">
    <property type="entry name" value="Type I PLP-dependent aspartate aminotransferase-like (Major domain)"/>
    <property type="match status" value="1"/>
</dbReference>
<keyword evidence="10" id="KW-1185">Reference proteome</keyword>
<keyword evidence="5" id="KW-0805">Transcription regulation</keyword>
<feature type="domain" description="HTH gntR-type" evidence="8">
    <location>
        <begin position="10"/>
        <end position="78"/>
    </location>
</feature>
<dbReference type="CDD" id="cd07377">
    <property type="entry name" value="WHTH_GntR"/>
    <property type="match status" value="1"/>
</dbReference>
<sequence length="480" mass="53796">MWNLNRHSDVPLYRQIVEWIEQRITYGELPPDSTLPSERKLAEQLDVNRSTVVQAYDELRAAGLIERVRGSGTRVRSNSWNINAKRTPNWREYIDGGMLPPSPPFIRRIRDELRRSDEIIDVASGEMGADMLPQEEIRAILRDHSFDDYLGYCDPYGYGPLREIAALHLSRSRGIQATPSSVLVTSGSQQSLYLITQCLLSPGDAIAIEDPSYCYSLPMFRSAGLKVFGLPVDDHGVIPEAIAELDRKHRLKMIFVNPNHHNPTGTVLEQSRRVALLSLAERFGIPIVEDDAFGLNSFAAASPPSLKSMDTSGIVIYIGTMSKVAASGLRIGWLVAPQSIVDRLSDARQQMDYGHSIVPQKIAAHFIDSNYFWKHVDKVRDVLQLKRDRMVSALRRELPGAIDFHLPQGGFHLWMKLNSPVSETKLQDEAMKRGVAILPGSVFGSAAGYVRMNFARPCAGDIERAIERFASAFRYLEARP</sequence>
<dbReference type="InterPro" id="IPR004839">
    <property type="entry name" value="Aminotransferase_I/II_large"/>
</dbReference>
<dbReference type="InterPro" id="IPR051446">
    <property type="entry name" value="HTH_trans_reg/aminotransferase"/>
</dbReference>
<evidence type="ECO:0000259" key="8">
    <source>
        <dbReference type="PROSITE" id="PS50949"/>
    </source>
</evidence>
<dbReference type="Gene3D" id="1.10.10.10">
    <property type="entry name" value="Winged helix-like DNA-binding domain superfamily/Winged helix DNA-binding domain"/>
    <property type="match status" value="1"/>
</dbReference>
<keyword evidence="3 9" id="KW-0808">Transferase</keyword>
<dbReference type="InterPro" id="IPR015421">
    <property type="entry name" value="PyrdxlP-dep_Trfase_major"/>
</dbReference>
<dbReference type="PRINTS" id="PR00035">
    <property type="entry name" value="HTHGNTR"/>
</dbReference>
<comment type="similarity">
    <text evidence="2">In the C-terminal section; belongs to the class-I pyridoxal-phosphate-dependent aminotransferase family.</text>
</comment>
<dbReference type="SUPFAM" id="SSF46785">
    <property type="entry name" value="Winged helix' DNA-binding domain"/>
    <property type="match status" value="1"/>
</dbReference>
<evidence type="ECO:0000256" key="5">
    <source>
        <dbReference type="ARBA" id="ARBA00023015"/>
    </source>
</evidence>
<comment type="caution">
    <text evidence="9">The sequence shown here is derived from an EMBL/GenBank/DDBJ whole genome shotgun (WGS) entry which is preliminary data.</text>
</comment>
<evidence type="ECO:0000256" key="2">
    <source>
        <dbReference type="ARBA" id="ARBA00005384"/>
    </source>
</evidence>
<evidence type="ECO:0000256" key="6">
    <source>
        <dbReference type="ARBA" id="ARBA00023125"/>
    </source>
</evidence>
<proteinExistence type="inferred from homology"/>
<keyword evidence="6" id="KW-0238">DNA-binding</keyword>
<dbReference type="SUPFAM" id="SSF53383">
    <property type="entry name" value="PLP-dependent transferases"/>
    <property type="match status" value="1"/>
</dbReference>
<dbReference type="InterPro" id="IPR036388">
    <property type="entry name" value="WH-like_DNA-bd_sf"/>
</dbReference>
<reference evidence="9 10" key="1">
    <citation type="submission" date="2022-05" db="EMBL/GenBank/DDBJ databases">
        <title>Genome Sequencing of Bee-Associated Microbes.</title>
        <authorList>
            <person name="Dunlap C."/>
        </authorList>
    </citation>
    <scope>NUCLEOTIDE SEQUENCE [LARGE SCALE GENOMIC DNA]</scope>
    <source>
        <strain evidence="9 10">NRRL NRS-1438</strain>
    </source>
</reference>
<dbReference type="InterPro" id="IPR000524">
    <property type="entry name" value="Tscrpt_reg_HTH_GntR"/>
</dbReference>
<protein>
    <submittedName>
        <fullName evidence="9">PLP-dependent aminotransferase family protein</fullName>
    </submittedName>
</protein>
<evidence type="ECO:0000313" key="10">
    <source>
        <dbReference type="Proteomes" id="UP001207626"/>
    </source>
</evidence>
<dbReference type="Pfam" id="PF00392">
    <property type="entry name" value="GntR"/>
    <property type="match status" value="1"/>
</dbReference>
<dbReference type="RefSeq" id="WP_268601082.1">
    <property type="nucleotide sequence ID" value="NZ_JAMDLV010000006.1"/>
</dbReference>
<dbReference type="SMART" id="SM00345">
    <property type="entry name" value="HTH_GNTR"/>
    <property type="match status" value="1"/>
</dbReference>
<name>A0ABT4DTP2_9BACL</name>
<dbReference type="InterPro" id="IPR036390">
    <property type="entry name" value="WH_DNA-bd_sf"/>
</dbReference>
<comment type="cofactor">
    <cofactor evidence="1">
        <name>pyridoxal 5'-phosphate</name>
        <dbReference type="ChEBI" id="CHEBI:597326"/>
    </cofactor>
</comment>
<dbReference type="PANTHER" id="PTHR46577">
    <property type="entry name" value="HTH-TYPE TRANSCRIPTIONAL REGULATORY PROTEIN GABR"/>
    <property type="match status" value="1"/>
</dbReference>
<dbReference type="CDD" id="cd00609">
    <property type="entry name" value="AAT_like"/>
    <property type="match status" value="1"/>
</dbReference>
<dbReference type="Pfam" id="PF00155">
    <property type="entry name" value="Aminotran_1_2"/>
    <property type="match status" value="1"/>
</dbReference>
<accession>A0ABT4DTP2</accession>
<evidence type="ECO:0000256" key="1">
    <source>
        <dbReference type="ARBA" id="ARBA00001933"/>
    </source>
</evidence>
<dbReference type="GO" id="GO:0008483">
    <property type="term" value="F:transaminase activity"/>
    <property type="evidence" value="ECO:0007669"/>
    <property type="project" value="UniProtKB-KW"/>
</dbReference>
<evidence type="ECO:0000256" key="4">
    <source>
        <dbReference type="ARBA" id="ARBA00022898"/>
    </source>
</evidence>
<gene>
    <name evidence="9" type="ORF">M5X09_08125</name>
</gene>
<keyword evidence="3 9" id="KW-0032">Aminotransferase</keyword>
<evidence type="ECO:0000313" key="9">
    <source>
        <dbReference type="EMBL" id="MCY9519648.1"/>
    </source>
</evidence>
<dbReference type="EMBL" id="JAMDLW010000009">
    <property type="protein sequence ID" value="MCY9519648.1"/>
    <property type="molecule type" value="Genomic_DNA"/>
</dbReference>
<dbReference type="Proteomes" id="UP001207626">
    <property type="component" value="Unassembled WGS sequence"/>
</dbReference>
<organism evidence="9 10">
    <name type="scientific">Paenibacillus apiarius</name>
    <dbReference type="NCBI Taxonomy" id="46240"/>
    <lineage>
        <taxon>Bacteria</taxon>
        <taxon>Bacillati</taxon>
        <taxon>Bacillota</taxon>
        <taxon>Bacilli</taxon>
        <taxon>Bacillales</taxon>
        <taxon>Paenibacillaceae</taxon>
        <taxon>Paenibacillus</taxon>
    </lineage>
</organism>
<dbReference type="PROSITE" id="PS50949">
    <property type="entry name" value="HTH_GNTR"/>
    <property type="match status" value="1"/>
</dbReference>
<evidence type="ECO:0000256" key="7">
    <source>
        <dbReference type="ARBA" id="ARBA00023163"/>
    </source>
</evidence>
<dbReference type="InterPro" id="IPR015424">
    <property type="entry name" value="PyrdxlP-dep_Trfase"/>
</dbReference>
<evidence type="ECO:0000256" key="3">
    <source>
        <dbReference type="ARBA" id="ARBA00022576"/>
    </source>
</evidence>